<evidence type="ECO:0000256" key="1">
    <source>
        <dbReference type="SAM" id="MobiDB-lite"/>
    </source>
</evidence>
<proteinExistence type="predicted"/>
<keyword evidence="3" id="KW-1185">Reference proteome</keyword>
<accession>A0A9P5TXM8</accession>
<protein>
    <submittedName>
        <fullName evidence="2">Uncharacterized protein</fullName>
    </submittedName>
</protein>
<feature type="region of interest" description="Disordered" evidence="1">
    <location>
        <begin position="1"/>
        <end position="29"/>
    </location>
</feature>
<gene>
    <name evidence="2" type="ORF">BDP27DRAFT_1508870</name>
</gene>
<dbReference type="EMBL" id="JADNRY010000396">
    <property type="protein sequence ID" value="KAF9058324.1"/>
    <property type="molecule type" value="Genomic_DNA"/>
</dbReference>
<organism evidence="2 3">
    <name type="scientific">Rhodocollybia butyracea</name>
    <dbReference type="NCBI Taxonomy" id="206335"/>
    <lineage>
        <taxon>Eukaryota</taxon>
        <taxon>Fungi</taxon>
        <taxon>Dikarya</taxon>
        <taxon>Basidiomycota</taxon>
        <taxon>Agaricomycotina</taxon>
        <taxon>Agaricomycetes</taxon>
        <taxon>Agaricomycetidae</taxon>
        <taxon>Agaricales</taxon>
        <taxon>Marasmiineae</taxon>
        <taxon>Omphalotaceae</taxon>
        <taxon>Rhodocollybia</taxon>
    </lineage>
</organism>
<feature type="non-terminal residue" evidence="2">
    <location>
        <position position="100"/>
    </location>
</feature>
<reference evidence="2" key="1">
    <citation type="submission" date="2020-11" db="EMBL/GenBank/DDBJ databases">
        <authorList>
            <consortium name="DOE Joint Genome Institute"/>
            <person name="Ahrendt S."/>
            <person name="Riley R."/>
            <person name="Andreopoulos W."/>
            <person name="Labutti K."/>
            <person name="Pangilinan J."/>
            <person name="Ruiz-Duenas F.J."/>
            <person name="Barrasa J.M."/>
            <person name="Sanchez-Garcia M."/>
            <person name="Camarero S."/>
            <person name="Miyauchi S."/>
            <person name="Serrano A."/>
            <person name="Linde D."/>
            <person name="Babiker R."/>
            <person name="Drula E."/>
            <person name="Ayuso-Fernandez I."/>
            <person name="Pacheco R."/>
            <person name="Padilla G."/>
            <person name="Ferreira P."/>
            <person name="Barriuso J."/>
            <person name="Kellner H."/>
            <person name="Castanera R."/>
            <person name="Alfaro M."/>
            <person name="Ramirez L."/>
            <person name="Pisabarro A.G."/>
            <person name="Kuo A."/>
            <person name="Tritt A."/>
            <person name="Lipzen A."/>
            <person name="He G."/>
            <person name="Yan M."/>
            <person name="Ng V."/>
            <person name="Cullen D."/>
            <person name="Martin F."/>
            <person name="Rosso M.-N."/>
            <person name="Henrissat B."/>
            <person name="Hibbett D."/>
            <person name="Martinez A.T."/>
            <person name="Grigoriev I.V."/>
        </authorList>
    </citation>
    <scope>NUCLEOTIDE SEQUENCE</scope>
    <source>
        <strain evidence="2">AH 40177</strain>
    </source>
</reference>
<sequence>RPNRRGNYDSIASGYSHGQGQLHPTNFSISTHNQPAVQQLLDSPEMQNVARFLDHMLLAPSDAYFPKIHRLLANLTHIFLSMEELRLKHNSLMPLCSLIS</sequence>
<dbReference type="Proteomes" id="UP000772434">
    <property type="component" value="Unassembled WGS sequence"/>
</dbReference>
<evidence type="ECO:0000313" key="3">
    <source>
        <dbReference type="Proteomes" id="UP000772434"/>
    </source>
</evidence>
<dbReference type="OrthoDB" id="3202607at2759"/>
<evidence type="ECO:0000313" key="2">
    <source>
        <dbReference type="EMBL" id="KAF9058324.1"/>
    </source>
</evidence>
<feature type="compositionally biased region" description="Polar residues" evidence="1">
    <location>
        <begin position="16"/>
        <end position="29"/>
    </location>
</feature>
<comment type="caution">
    <text evidence="2">The sequence shown here is derived from an EMBL/GenBank/DDBJ whole genome shotgun (WGS) entry which is preliminary data.</text>
</comment>
<name>A0A9P5TXM8_9AGAR</name>
<dbReference type="AlphaFoldDB" id="A0A9P5TXM8"/>